<evidence type="ECO:0000313" key="6">
    <source>
        <dbReference type="EMBL" id="TCB87506.1"/>
    </source>
</evidence>
<comment type="caution">
    <text evidence="6">The sequence shown here is derived from an EMBL/GenBank/DDBJ whole genome shotgun (WGS) entry which is preliminary data.</text>
</comment>
<keyword evidence="3" id="KW-0175">Coiled coil</keyword>
<dbReference type="NCBIfam" id="TIGR01541">
    <property type="entry name" value="tape_meas_lam_C"/>
    <property type="match status" value="1"/>
</dbReference>
<reference evidence="6 7" key="1">
    <citation type="submission" date="2019-02" db="EMBL/GenBank/DDBJ databases">
        <title>The draft genome of Enterobacter spp. strains.</title>
        <authorList>
            <person name="Wang C."/>
            <person name="Feng Y."/>
            <person name="Zong Z."/>
        </authorList>
    </citation>
    <scope>NUCLEOTIDE SEQUENCE [LARGE SCALE GENOMIC DNA]</scope>
    <source>
        <strain evidence="6 7">WCHEQ120003</strain>
    </source>
</reference>
<dbReference type="InterPro" id="IPR006431">
    <property type="entry name" value="Phage_tape_meas_C"/>
</dbReference>
<dbReference type="EMBL" id="SJON01000005">
    <property type="protein sequence ID" value="TCB87506.1"/>
    <property type="molecule type" value="Genomic_DNA"/>
</dbReference>
<dbReference type="Pfam" id="PF06791">
    <property type="entry name" value="TMP_2"/>
    <property type="match status" value="1"/>
</dbReference>
<dbReference type="GO" id="GO:0003677">
    <property type="term" value="F:DNA binding"/>
    <property type="evidence" value="ECO:0007669"/>
    <property type="project" value="InterPro"/>
</dbReference>
<evidence type="ECO:0000259" key="5">
    <source>
        <dbReference type="PROSITE" id="PS50163"/>
    </source>
</evidence>
<dbReference type="InterPro" id="IPR043680">
    <property type="entry name" value="GpH_LAMBDA"/>
</dbReference>
<dbReference type="GeneID" id="92384900"/>
<feature type="coiled-coil region" evidence="3">
    <location>
        <begin position="667"/>
        <end position="694"/>
    </location>
</feature>
<dbReference type="GO" id="GO:0008094">
    <property type="term" value="F:ATP-dependent activity, acting on DNA"/>
    <property type="evidence" value="ECO:0007669"/>
    <property type="project" value="InterPro"/>
</dbReference>
<organism evidence="6 7">
    <name type="scientific">Enterobacter quasihormaechei</name>
    <dbReference type="NCBI Taxonomy" id="2529382"/>
    <lineage>
        <taxon>Bacteria</taxon>
        <taxon>Pseudomonadati</taxon>
        <taxon>Pseudomonadota</taxon>
        <taxon>Gammaproteobacteria</taxon>
        <taxon>Enterobacterales</taxon>
        <taxon>Enterobacteriaceae</taxon>
        <taxon>Enterobacter</taxon>
    </lineage>
</organism>
<feature type="coiled-coil region" evidence="3">
    <location>
        <begin position="48"/>
        <end position="78"/>
    </location>
</feature>
<feature type="region of interest" description="Disordered" evidence="4">
    <location>
        <begin position="551"/>
        <end position="578"/>
    </location>
</feature>
<evidence type="ECO:0000313" key="7">
    <source>
        <dbReference type="Proteomes" id="UP000291623"/>
    </source>
</evidence>
<dbReference type="GO" id="GO:0006259">
    <property type="term" value="P:DNA metabolic process"/>
    <property type="evidence" value="ECO:0007669"/>
    <property type="project" value="InterPro"/>
</dbReference>
<dbReference type="HAMAP" id="MF_04138">
    <property type="entry name" value="TMP_LAMBDA"/>
    <property type="match status" value="1"/>
</dbReference>
<dbReference type="InterPro" id="IPR009628">
    <property type="entry name" value="Phage_tape_measure_N"/>
</dbReference>
<dbReference type="InterPro" id="IPR020587">
    <property type="entry name" value="RecA_monomer-monomer_interface"/>
</dbReference>
<evidence type="ECO:0000256" key="2">
    <source>
        <dbReference type="ARBA" id="ARBA00022840"/>
    </source>
</evidence>
<evidence type="ECO:0000256" key="4">
    <source>
        <dbReference type="SAM" id="MobiDB-lite"/>
    </source>
</evidence>
<proteinExistence type="inferred from homology"/>
<feature type="compositionally biased region" description="Basic and acidic residues" evidence="4">
    <location>
        <begin position="564"/>
        <end position="578"/>
    </location>
</feature>
<dbReference type="PROSITE" id="PS50163">
    <property type="entry name" value="RECA_3"/>
    <property type="match status" value="1"/>
</dbReference>
<dbReference type="Pfam" id="PF09718">
    <property type="entry name" value="Tape_meas_lam_C"/>
    <property type="match status" value="1"/>
</dbReference>
<keyword evidence="1" id="KW-0547">Nucleotide-binding</keyword>
<name>A0AAE8UBT9_9ENTR</name>
<dbReference type="Proteomes" id="UP000291623">
    <property type="component" value="Unassembled WGS sequence"/>
</dbReference>
<gene>
    <name evidence="6" type="ORF">E0L16_08900</name>
</gene>
<dbReference type="AlphaFoldDB" id="A0AAE8UBT9"/>
<keyword evidence="2" id="KW-0067">ATP-binding</keyword>
<dbReference type="Pfam" id="PF24622">
    <property type="entry name" value="TMP_4"/>
    <property type="match status" value="1"/>
</dbReference>
<dbReference type="GO" id="GO:0005524">
    <property type="term" value="F:ATP binding"/>
    <property type="evidence" value="ECO:0007669"/>
    <property type="project" value="UniProtKB-KW"/>
</dbReference>
<feature type="coiled-coil region" evidence="3">
    <location>
        <begin position="590"/>
        <end position="637"/>
    </location>
</feature>
<accession>A0AAE8UBT9</accession>
<feature type="domain" description="RecA family profile 2" evidence="5">
    <location>
        <begin position="489"/>
        <end position="563"/>
    </location>
</feature>
<dbReference type="RefSeq" id="WP_131636753.1">
    <property type="nucleotide sequence ID" value="NZ_SJON01000005.1"/>
</dbReference>
<protein>
    <submittedName>
        <fullName evidence="6">Phage tail tape measure protein</fullName>
    </submittedName>
</protein>
<evidence type="ECO:0000256" key="1">
    <source>
        <dbReference type="ARBA" id="ARBA00022741"/>
    </source>
</evidence>
<sequence>MSDIATISLKVNTSELERGNQELDKFQATAAGAAQKADNLNSVFRAGAQSGKQQNQSLKEQQQELQNLLNRINPTNKAFEELDKIYAQLTQANKKGLLPTEQFRDYGAILDDTRNKLQRTHMTLTEEGRTLLEQEASAKRAAQAGEAFVASLQEQASAVGKTRAEILEMKAAQLGVADQSAPFISKLREQEDAWRRGEISAGQYRNAMRQLPMQITDVVTSLASGMPVYMVAIQQGGQIRDSFGGVGNALKAVTSLITPARIAIGGLIGTLALMGAAAFKSSEQFDRAASSVLLMGGAGFKSLEQLNSVAARVASETGNSVSEVTDTLIDLNNQGKASGPEMERIAKAMLVMKDAGIDTKDSMADFGKILKDPIKGLAELNEKYGFLTEAEMKHLIQLKQTKGEQAAVTEAVSLYAGVMEERSKKVVEATDNIGRAWKTVKTTASNVFEQIGVTLRAWANQVIDIFELVKASINDLFLNITSLDAKFTGTIAGWAEKIPGGGALANFLGMDVAAMKKAGADADKEIEANKKRYDILWKRITAPNAQANYEAEARGSGVTGDGGTSRESRSAVSKLADESERKVRADRISIDAATRMLQESRQRLAVLRQQSVQTESMTDGEKRLLAFNQQIADLKEKKLLTADEKSILTHQKEIRLSLEKEASLSRQIEHQKKMNDLMDSAQKLQRQQEAKRAEVALLATGVSSRDAQRGMELDRIEKEYSLNPKAQAKALSEMRKTYKAQDSLEQNWRAGAVNGLNEYLQTAQNVYSSVSQAAQTALGGISDMMTSLVTTGTASFRQFAASILKMIVEIINRLLVAWAVQKAMGWITGDVSTGNTPSGAYTNAASSGVSLFDSGGYTGDGGKFEPKGIVHGGEFVFTKEATSALGVGNLYALMRNAKGYADGGFVGRAPMYGLNSSSGSGGGSAPVINTVVNVDANGNATAQSSSSGDVMGRALADEMQNAAARVIQKHLKPGGMIYNFSKGR</sequence>
<evidence type="ECO:0000256" key="3">
    <source>
        <dbReference type="SAM" id="Coils"/>
    </source>
</evidence>